<dbReference type="CDD" id="cd10747">
    <property type="entry name" value="DnaJ_C"/>
    <property type="match status" value="1"/>
</dbReference>
<dbReference type="Pfam" id="PF01556">
    <property type="entry name" value="DnaJ_C"/>
    <property type="match status" value="1"/>
</dbReference>
<dbReference type="SUPFAM" id="SSF49493">
    <property type="entry name" value="HSP40/DnaJ peptide-binding domain"/>
    <property type="match status" value="2"/>
</dbReference>
<evidence type="ECO:0000313" key="4">
    <source>
        <dbReference type="EMBL" id="TEB34584.1"/>
    </source>
</evidence>
<name>A0A4Y7TKS2_COPMI</name>
<feature type="region of interest" description="Disordered" evidence="2">
    <location>
        <begin position="68"/>
        <end position="161"/>
    </location>
</feature>
<proteinExistence type="predicted"/>
<dbReference type="PROSITE" id="PS50076">
    <property type="entry name" value="DNAJ_2"/>
    <property type="match status" value="1"/>
</dbReference>
<dbReference type="InterPro" id="IPR036869">
    <property type="entry name" value="J_dom_sf"/>
</dbReference>
<dbReference type="GO" id="GO:0051087">
    <property type="term" value="F:protein-folding chaperone binding"/>
    <property type="evidence" value="ECO:0007669"/>
    <property type="project" value="TreeGrafter"/>
</dbReference>
<dbReference type="InterPro" id="IPR002939">
    <property type="entry name" value="DnaJ_C"/>
</dbReference>
<dbReference type="EMBL" id="QPFP01000009">
    <property type="protein sequence ID" value="TEB34584.1"/>
    <property type="molecule type" value="Genomic_DNA"/>
</dbReference>
<dbReference type="GO" id="GO:0006413">
    <property type="term" value="P:translational initiation"/>
    <property type="evidence" value="ECO:0007669"/>
    <property type="project" value="TreeGrafter"/>
</dbReference>
<feature type="compositionally biased region" description="Low complexity" evidence="2">
    <location>
        <begin position="192"/>
        <end position="211"/>
    </location>
</feature>
<dbReference type="OrthoDB" id="10250354at2759"/>
<dbReference type="STRING" id="71717.A0A4Y7TKS2"/>
<dbReference type="Proteomes" id="UP000298030">
    <property type="component" value="Unassembled WGS sequence"/>
</dbReference>
<dbReference type="GO" id="GO:0005829">
    <property type="term" value="C:cytosol"/>
    <property type="evidence" value="ECO:0007669"/>
    <property type="project" value="TreeGrafter"/>
</dbReference>
<feature type="compositionally biased region" description="Gly residues" evidence="2">
    <location>
        <begin position="83"/>
        <end position="98"/>
    </location>
</feature>
<feature type="compositionally biased region" description="Gly residues" evidence="2">
    <location>
        <begin position="129"/>
        <end position="143"/>
    </location>
</feature>
<keyword evidence="1" id="KW-0143">Chaperone</keyword>
<dbReference type="CDD" id="cd06257">
    <property type="entry name" value="DnaJ"/>
    <property type="match status" value="1"/>
</dbReference>
<feature type="compositionally biased region" description="Low complexity" evidence="2">
    <location>
        <begin position="99"/>
        <end position="108"/>
    </location>
</feature>
<keyword evidence="5" id="KW-1185">Reference proteome</keyword>
<dbReference type="FunFam" id="2.60.260.20:FF:000015">
    <property type="entry name" value="Heat shock protein 40"/>
    <property type="match status" value="1"/>
</dbReference>
<dbReference type="SMART" id="SM00271">
    <property type="entry name" value="DnaJ"/>
    <property type="match status" value="1"/>
</dbReference>
<evidence type="ECO:0000256" key="1">
    <source>
        <dbReference type="ARBA" id="ARBA00023186"/>
    </source>
</evidence>
<dbReference type="PROSITE" id="PS00636">
    <property type="entry name" value="DNAJ_1"/>
    <property type="match status" value="1"/>
</dbReference>
<dbReference type="InterPro" id="IPR051339">
    <property type="entry name" value="DnaJ_subfamily_B"/>
</dbReference>
<dbReference type="PANTHER" id="PTHR24078:SF553">
    <property type="entry name" value="DNAJ HOMOLOG SUBFAMILY B MEMBER 5"/>
    <property type="match status" value="1"/>
</dbReference>
<dbReference type="Gene3D" id="2.60.260.20">
    <property type="entry name" value="Urease metallochaperone UreE, N-terminal domain"/>
    <property type="match status" value="2"/>
</dbReference>
<dbReference type="Gene3D" id="1.10.287.110">
    <property type="entry name" value="DnaJ domain"/>
    <property type="match status" value="1"/>
</dbReference>
<reference evidence="4 5" key="1">
    <citation type="journal article" date="2019" name="Nat. Ecol. Evol.">
        <title>Megaphylogeny resolves global patterns of mushroom evolution.</title>
        <authorList>
            <person name="Varga T."/>
            <person name="Krizsan K."/>
            <person name="Foldi C."/>
            <person name="Dima B."/>
            <person name="Sanchez-Garcia M."/>
            <person name="Sanchez-Ramirez S."/>
            <person name="Szollosi G.J."/>
            <person name="Szarkandi J.G."/>
            <person name="Papp V."/>
            <person name="Albert L."/>
            <person name="Andreopoulos W."/>
            <person name="Angelini C."/>
            <person name="Antonin V."/>
            <person name="Barry K.W."/>
            <person name="Bougher N.L."/>
            <person name="Buchanan P."/>
            <person name="Buyck B."/>
            <person name="Bense V."/>
            <person name="Catcheside P."/>
            <person name="Chovatia M."/>
            <person name="Cooper J."/>
            <person name="Damon W."/>
            <person name="Desjardin D."/>
            <person name="Finy P."/>
            <person name="Geml J."/>
            <person name="Haridas S."/>
            <person name="Hughes K."/>
            <person name="Justo A."/>
            <person name="Karasinski D."/>
            <person name="Kautmanova I."/>
            <person name="Kiss B."/>
            <person name="Kocsube S."/>
            <person name="Kotiranta H."/>
            <person name="LaButti K.M."/>
            <person name="Lechner B.E."/>
            <person name="Liimatainen K."/>
            <person name="Lipzen A."/>
            <person name="Lukacs Z."/>
            <person name="Mihaltcheva S."/>
            <person name="Morgado L.N."/>
            <person name="Niskanen T."/>
            <person name="Noordeloos M.E."/>
            <person name="Ohm R.A."/>
            <person name="Ortiz-Santana B."/>
            <person name="Ovrebo C."/>
            <person name="Racz N."/>
            <person name="Riley R."/>
            <person name="Savchenko A."/>
            <person name="Shiryaev A."/>
            <person name="Soop K."/>
            <person name="Spirin V."/>
            <person name="Szebenyi C."/>
            <person name="Tomsovsky M."/>
            <person name="Tulloss R.E."/>
            <person name="Uehling J."/>
            <person name="Grigoriev I.V."/>
            <person name="Vagvolgyi C."/>
            <person name="Papp T."/>
            <person name="Martin F.M."/>
            <person name="Miettinen O."/>
            <person name="Hibbett D.S."/>
            <person name="Nagy L.G."/>
        </authorList>
    </citation>
    <scope>NUCLEOTIDE SEQUENCE [LARGE SCALE GENOMIC DNA]</scope>
    <source>
        <strain evidence="4 5">FP101781</strain>
    </source>
</reference>
<dbReference type="PRINTS" id="PR00625">
    <property type="entry name" value="JDOMAIN"/>
</dbReference>
<feature type="region of interest" description="Disordered" evidence="2">
    <location>
        <begin position="182"/>
        <end position="222"/>
    </location>
</feature>
<dbReference type="InterPro" id="IPR018253">
    <property type="entry name" value="DnaJ_domain_CS"/>
</dbReference>
<evidence type="ECO:0000313" key="5">
    <source>
        <dbReference type="Proteomes" id="UP000298030"/>
    </source>
</evidence>
<dbReference type="SUPFAM" id="SSF46565">
    <property type="entry name" value="Chaperone J-domain"/>
    <property type="match status" value="1"/>
</dbReference>
<feature type="compositionally biased region" description="Low complexity" evidence="2">
    <location>
        <begin position="144"/>
        <end position="157"/>
    </location>
</feature>
<dbReference type="InterPro" id="IPR001623">
    <property type="entry name" value="DnaJ_domain"/>
</dbReference>
<dbReference type="Pfam" id="PF00226">
    <property type="entry name" value="DnaJ"/>
    <property type="match status" value="1"/>
</dbReference>
<dbReference type="GO" id="GO:0051082">
    <property type="term" value="F:unfolded protein binding"/>
    <property type="evidence" value="ECO:0007669"/>
    <property type="project" value="InterPro"/>
</dbReference>
<dbReference type="AlphaFoldDB" id="A0A4Y7TKS2"/>
<dbReference type="InterPro" id="IPR008971">
    <property type="entry name" value="HSP40/DnaJ_pept-bd"/>
</dbReference>
<evidence type="ECO:0000256" key="2">
    <source>
        <dbReference type="SAM" id="MobiDB-lite"/>
    </source>
</evidence>
<feature type="domain" description="J" evidence="3">
    <location>
        <begin position="4"/>
        <end position="69"/>
    </location>
</feature>
<dbReference type="GO" id="GO:0006457">
    <property type="term" value="P:protein folding"/>
    <property type="evidence" value="ECO:0007669"/>
    <property type="project" value="InterPro"/>
</dbReference>
<gene>
    <name evidence="4" type="ORF">FA13DRAFT_1772463</name>
</gene>
<protein>
    <submittedName>
        <fullName evidence="4">DnaJ-domain-containing protein</fullName>
    </submittedName>
</protein>
<organism evidence="4 5">
    <name type="scientific">Coprinellus micaceus</name>
    <name type="common">Glistening ink-cap mushroom</name>
    <name type="synonym">Coprinus micaceus</name>
    <dbReference type="NCBI Taxonomy" id="71717"/>
    <lineage>
        <taxon>Eukaryota</taxon>
        <taxon>Fungi</taxon>
        <taxon>Dikarya</taxon>
        <taxon>Basidiomycota</taxon>
        <taxon>Agaricomycotina</taxon>
        <taxon>Agaricomycetes</taxon>
        <taxon>Agaricomycetidae</taxon>
        <taxon>Agaricales</taxon>
        <taxon>Agaricineae</taxon>
        <taxon>Psathyrellaceae</taxon>
        <taxon>Coprinellus</taxon>
    </lineage>
</organism>
<dbReference type="PANTHER" id="PTHR24078">
    <property type="entry name" value="DNAJ HOMOLOG SUBFAMILY C MEMBER"/>
    <property type="match status" value="1"/>
</dbReference>
<accession>A0A4Y7TKS2</accession>
<comment type="caution">
    <text evidence="4">The sequence shown here is derived from an EMBL/GenBank/DDBJ whole genome shotgun (WGS) entry which is preliminary data.</text>
</comment>
<sequence length="407" mass="43137">MGKDYYGLLEVKKDASEEEIKKAYKKMALKWHPDRNQNSDEATQKFKEISEAFEVLSDKQKRSIYDQLGEEGLKGKGAPPPGSTGGASGGFPGFGASPGGPTFTFTSSGPGGGSFNPSDPNIIFESFFGPGGPGLGGLFGMPSGGSKKSSGAKSYSMYDDDDDTGGGGGSYSGFNGYSGFGGMPEYTKPRTSSSRSRPGASSSGFGFGAPPNSSPKPSQFAKPAEITKPLKLSLADLYTGTRKHLKIGRKLLNGRTEDKVLEIDVLPGWKAGTKVRFPKAGNEVPGGESQDLVFVVEEKPDPTGKWKREGDDLFVRVDLPLVEALCGAPDGSKLTKSLQLLDGRRLQVAVPLGIVKPEQTSIVSGEGMPVRKGGKVERKGDLRVKWNVVFPNQLGAGQKEGLRKMLA</sequence>
<evidence type="ECO:0000259" key="3">
    <source>
        <dbReference type="PROSITE" id="PS50076"/>
    </source>
</evidence>